<evidence type="ECO:0000313" key="7">
    <source>
        <dbReference type="EMBL" id="STO60920.1"/>
    </source>
</evidence>
<evidence type="ECO:0000313" key="8">
    <source>
        <dbReference type="Proteomes" id="UP000254329"/>
    </source>
</evidence>
<dbReference type="PANTHER" id="PTHR10628:SF30">
    <property type="entry name" value="EXO-ALPHA-SIALIDASE"/>
    <property type="match status" value="1"/>
</dbReference>
<reference evidence="7 8" key="1">
    <citation type="submission" date="2018-06" db="EMBL/GenBank/DDBJ databases">
        <authorList>
            <consortium name="Pathogen Informatics"/>
            <person name="Doyle S."/>
        </authorList>
    </citation>
    <scope>NUCLEOTIDE SEQUENCE [LARGE SCALE GENOMIC DNA]</scope>
    <source>
        <strain evidence="7 8">NCTC1659</strain>
    </source>
</reference>
<sequence length="807" mass="90164">MKKFRLKNAFIPSLIFLALSSTLHANSFWKADLNENLTNITKRKGIDNFTVNVPSKPWEGVGPNGEAPGTVNLHYSRIPAMTITEDNKLVVMFDLRWNGANDQNRIDPGIAISEDGGHTWTRKTAWTFDVGKDPRRRAMDPTILHNPIDGSLYVMHGNWANGVHNWNTDRIKYFNNNVWATTIYKSTDDGHTWGKNAEFSKQSNPEVFSKVQKGNGNPVIGFLGGVGSGIVMRDGTLVFPIQTTHQNSNTAGSPNRTNTFIATTLMYSTDNGKTWDMKATKTPLSMNGQSLENMVFEVEPGKLVVTGRGNNRWAYYTTDLGETWHEFTPVNGFSGTTSQTTQGSSLYVTLPNGRKVLLVSKPNGNNDNWSRGNLALWMLDAKDPNHKYQVEIIRPGSGNAAGAGYSSLAYKDGNLFIAYEDDGDITVKNLTNLMEKIEAKALEWNLPDVMAEEIEKINAMDNLNKAQKDELIAKMRKANDYAIPLSVAIDGAMEDLKEKTNDLKEKAKAVANALPSSSRFFSAGLADVNRITSPDDTTYLDYLGINSLYDDLHSRFLALTNTKLDFDKYAKSAQALNEYNHDILYRSFDNVFAHYDVGSKYNRLSLGANAALSDNFKVGLFFEHRHKDLDSYETGIRAQYQKDAHQVSGFVRYRGVKHQNMLERNNNIDAYVNYAYQLKLNEQLSISPSLGAYVSRSSRTLIDEDVAVNKRTLYAGDVGFNVEYKFNDVSVNIRPNVALINDDMTLSQSNYSANNHKVGSSNVIYGLSTGLEKRFNNGLTVGSNLKLQKYGSQHSETNFGVNVSYRW</sequence>
<dbReference type="Proteomes" id="UP000254329">
    <property type="component" value="Unassembled WGS sequence"/>
</dbReference>
<dbReference type="PRINTS" id="PR01803">
    <property type="entry name" value="TCSIALIDASE"/>
</dbReference>
<dbReference type="EC" id="3.2.1.18" evidence="3"/>
<gene>
    <name evidence="7" type="ORF">NCTC1659_02224</name>
</gene>
<keyword evidence="7" id="KW-0378">Hydrolase</keyword>
<organism evidence="7 8">
    <name type="scientific">Canicola haemoglobinophilus</name>
    <dbReference type="NCBI Taxonomy" id="733"/>
    <lineage>
        <taxon>Bacteria</taxon>
        <taxon>Pseudomonadati</taxon>
        <taxon>Pseudomonadota</taxon>
        <taxon>Gammaproteobacteria</taxon>
        <taxon>Pasteurellales</taxon>
        <taxon>Pasteurellaceae</taxon>
        <taxon>Canicola</taxon>
    </lineage>
</organism>
<keyword evidence="4" id="KW-0677">Repeat</keyword>
<evidence type="ECO:0000256" key="2">
    <source>
        <dbReference type="ARBA" id="ARBA00009348"/>
    </source>
</evidence>
<name>A0A1V4AZU1_9PAST</name>
<feature type="domain" description="Sialidase" evidence="6">
    <location>
        <begin position="86"/>
        <end position="420"/>
    </location>
</feature>
<dbReference type="AlphaFoldDB" id="A0A1V4AZU1"/>
<feature type="chain" id="PRO_5030036234" description="exo-alpha-sialidase" evidence="5">
    <location>
        <begin position="26"/>
        <end position="807"/>
    </location>
</feature>
<evidence type="ECO:0000256" key="3">
    <source>
        <dbReference type="ARBA" id="ARBA00012733"/>
    </source>
</evidence>
<proteinExistence type="inferred from homology"/>
<dbReference type="GO" id="GO:0006689">
    <property type="term" value="P:ganglioside catabolic process"/>
    <property type="evidence" value="ECO:0007669"/>
    <property type="project" value="TreeGrafter"/>
</dbReference>
<dbReference type="GO" id="GO:0016020">
    <property type="term" value="C:membrane"/>
    <property type="evidence" value="ECO:0007669"/>
    <property type="project" value="TreeGrafter"/>
</dbReference>
<feature type="signal peptide" evidence="5">
    <location>
        <begin position="1"/>
        <end position="25"/>
    </location>
</feature>
<dbReference type="STRING" id="733.B0186_08585"/>
<dbReference type="PANTHER" id="PTHR10628">
    <property type="entry name" value="SIALIDASE"/>
    <property type="match status" value="1"/>
</dbReference>
<dbReference type="SUPFAM" id="SSF50939">
    <property type="entry name" value="Sialidases"/>
    <property type="match status" value="1"/>
</dbReference>
<comment type="catalytic activity">
    <reaction evidence="1">
        <text>Hydrolysis of alpha-(2-&gt;3)-, alpha-(2-&gt;6)-, alpha-(2-&gt;8)- glycosidic linkages of terminal sialic acid residues in oligosaccharides, glycoproteins, glycolipids, colominic acid and synthetic substrates.</text>
        <dbReference type="EC" id="3.2.1.18"/>
    </reaction>
</comment>
<dbReference type="EMBL" id="UGHF01000001">
    <property type="protein sequence ID" value="STO60920.1"/>
    <property type="molecule type" value="Genomic_DNA"/>
</dbReference>
<evidence type="ECO:0000256" key="5">
    <source>
        <dbReference type="SAM" id="SignalP"/>
    </source>
</evidence>
<dbReference type="Pfam" id="PF13859">
    <property type="entry name" value="BNR_3"/>
    <property type="match status" value="1"/>
</dbReference>
<dbReference type="Gene3D" id="2.120.10.10">
    <property type="match status" value="1"/>
</dbReference>
<keyword evidence="5" id="KW-0732">Signal</keyword>
<dbReference type="InterPro" id="IPR036709">
    <property type="entry name" value="Autotransporte_beta_dom_sf"/>
</dbReference>
<comment type="similarity">
    <text evidence="2">Belongs to the glycosyl hydrolase 33 family.</text>
</comment>
<dbReference type="CDD" id="cd15482">
    <property type="entry name" value="Sialidase_non-viral"/>
    <property type="match status" value="1"/>
</dbReference>
<evidence type="ECO:0000259" key="6">
    <source>
        <dbReference type="Pfam" id="PF13859"/>
    </source>
</evidence>
<dbReference type="RefSeq" id="WP_078218938.1">
    <property type="nucleotide sequence ID" value="NZ_MUXZ01000027.1"/>
</dbReference>
<dbReference type="GO" id="GO:0005737">
    <property type="term" value="C:cytoplasm"/>
    <property type="evidence" value="ECO:0007669"/>
    <property type="project" value="TreeGrafter"/>
</dbReference>
<dbReference type="InterPro" id="IPR036278">
    <property type="entry name" value="Sialidase_sf"/>
</dbReference>
<dbReference type="GO" id="GO:0009313">
    <property type="term" value="P:oligosaccharide catabolic process"/>
    <property type="evidence" value="ECO:0007669"/>
    <property type="project" value="TreeGrafter"/>
</dbReference>
<evidence type="ECO:0000256" key="4">
    <source>
        <dbReference type="ARBA" id="ARBA00022737"/>
    </source>
</evidence>
<evidence type="ECO:0000256" key="1">
    <source>
        <dbReference type="ARBA" id="ARBA00000427"/>
    </source>
</evidence>
<dbReference type="SUPFAM" id="SSF103515">
    <property type="entry name" value="Autotransporter"/>
    <property type="match status" value="1"/>
</dbReference>
<dbReference type="GO" id="GO:0004308">
    <property type="term" value="F:exo-alpha-sialidase activity"/>
    <property type="evidence" value="ECO:0007669"/>
    <property type="project" value="UniProtKB-EC"/>
</dbReference>
<dbReference type="InterPro" id="IPR008377">
    <property type="entry name" value="Sialidase_trypan"/>
</dbReference>
<keyword evidence="8" id="KW-1185">Reference proteome</keyword>
<protein>
    <recommendedName>
        <fullName evidence="3">exo-alpha-sialidase</fullName>
        <ecNumber evidence="3">3.2.1.18</ecNumber>
    </recommendedName>
</protein>
<dbReference type="InterPro" id="IPR026856">
    <property type="entry name" value="Sialidase_fam"/>
</dbReference>
<accession>A0A1V4AZU1</accession>
<dbReference type="InterPro" id="IPR011040">
    <property type="entry name" value="Sialidase"/>
</dbReference>
<keyword evidence="7" id="KW-0326">Glycosidase</keyword>